<dbReference type="AlphaFoldDB" id="A0A0K2TI79"/>
<dbReference type="EMBL" id="HACA01007860">
    <property type="protein sequence ID" value="CDW25221.1"/>
    <property type="molecule type" value="Transcribed_RNA"/>
</dbReference>
<accession>A0A0K2TI79</accession>
<name>A0A0K2TI79_LEPSM</name>
<sequence length="73" mass="8286">MAIPPSTMTLESLKNNNIRNTILQRAKSLIVAGWIEKLGGSHGKTCKFMGKTNMLNPLINFEMKWLQYRMSTS</sequence>
<evidence type="ECO:0000313" key="1">
    <source>
        <dbReference type="EMBL" id="CDW25221.1"/>
    </source>
</evidence>
<reference evidence="1" key="1">
    <citation type="submission" date="2014-05" db="EMBL/GenBank/DDBJ databases">
        <authorList>
            <person name="Chronopoulou M."/>
        </authorList>
    </citation>
    <scope>NUCLEOTIDE SEQUENCE</scope>
    <source>
        <tissue evidence="1">Whole organism</tissue>
    </source>
</reference>
<organism evidence="1">
    <name type="scientific">Lepeophtheirus salmonis</name>
    <name type="common">Salmon louse</name>
    <name type="synonym">Caligus salmonis</name>
    <dbReference type="NCBI Taxonomy" id="72036"/>
    <lineage>
        <taxon>Eukaryota</taxon>
        <taxon>Metazoa</taxon>
        <taxon>Ecdysozoa</taxon>
        <taxon>Arthropoda</taxon>
        <taxon>Crustacea</taxon>
        <taxon>Multicrustacea</taxon>
        <taxon>Hexanauplia</taxon>
        <taxon>Copepoda</taxon>
        <taxon>Siphonostomatoida</taxon>
        <taxon>Caligidae</taxon>
        <taxon>Lepeophtheirus</taxon>
    </lineage>
</organism>
<protein>
    <submittedName>
        <fullName evidence="1">Uncharacterized protein</fullName>
    </submittedName>
</protein>
<proteinExistence type="predicted"/>